<dbReference type="GO" id="GO:0007423">
    <property type="term" value="P:sensory organ development"/>
    <property type="evidence" value="ECO:0007669"/>
    <property type="project" value="TreeGrafter"/>
</dbReference>
<dbReference type="Gene3D" id="4.10.280.10">
    <property type="entry name" value="Helix-loop-helix DNA-binding domain"/>
    <property type="match status" value="1"/>
</dbReference>
<evidence type="ECO:0000313" key="4">
    <source>
        <dbReference type="Proteomes" id="UP001208570"/>
    </source>
</evidence>
<feature type="compositionally biased region" description="Acidic residues" evidence="1">
    <location>
        <begin position="10"/>
        <end position="25"/>
    </location>
</feature>
<evidence type="ECO:0000259" key="2">
    <source>
        <dbReference type="PROSITE" id="PS50888"/>
    </source>
</evidence>
<sequence>MSNSSYDQLSDIDVEHDDNRSEDDDSYSRSRYPRDLSPKTKEELRLRVNARERERMHDINGAMDALRQVMPYGNGPSVKKLSKMSTLLLARNYILTLTKNLEELRFCVTKVCMEQNKPIPSVACLAPGAGLLPTSVDLSGSVAGVPGRPLPSFPNFPSAVDRAYIYRSTIPRRNTVEHQLAPPGGKLAYEDYPENTTDLTSSASRRTTGLKMKCNSRSGRPCFCVECLTKK</sequence>
<evidence type="ECO:0000256" key="1">
    <source>
        <dbReference type="SAM" id="MobiDB-lite"/>
    </source>
</evidence>
<comment type="caution">
    <text evidence="3">The sequence shown here is derived from an EMBL/GenBank/DDBJ whole genome shotgun (WGS) entry which is preliminary data.</text>
</comment>
<dbReference type="InterPro" id="IPR050359">
    <property type="entry name" value="bHLH_transcription_factors"/>
</dbReference>
<dbReference type="GO" id="GO:0005634">
    <property type="term" value="C:nucleus"/>
    <property type="evidence" value="ECO:0007669"/>
    <property type="project" value="TreeGrafter"/>
</dbReference>
<dbReference type="EMBL" id="JAODUP010000537">
    <property type="protein sequence ID" value="KAK2147758.1"/>
    <property type="molecule type" value="Genomic_DNA"/>
</dbReference>
<reference evidence="3" key="1">
    <citation type="journal article" date="2023" name="Mol. Biol. Evol.">
        <title>Third-Generation Sequencing Reveals the Adaptive Role of the Epigenome in Three Deep-Sea Polychaetes.</title>
        <authorList>
            <person name="Perez M."/>
            <person name="Aroh O."/>
            <person name="Sun Y."/>
            <person name="Lan Y."/>
            <person name="Juniper S.K."/>
            <person name="Young C.R."/>
            <person name="Angers B."/>
            <person name="Qian P.Y."/>
        </authorList>
    </citation>
    <scope>NUCLEOTIDE SEQUENCE</scope>
    <source>
        <strain evidence="3">P08H-3</strain>
    </source>
</reference>
<dbReference type="GO" id="GO:0070888">
    <property type="term" value="F:E-box binding"/>
    <property type="evidence" value="ECO:0007669"/>
    <property type="project" value="TreeGrafter"/>
</dbReference>
<feature type="compositionally biased region" description="Basic and acidic residues" evidence="1">
    <location>
        <begin position="26"/>
        <end position="43"/>
    </location>
</feature>
<dbReference type="SMART" id="SM00353">
    <property type="entry name" value="HLH"/>
    <property type="match status" value="1"/>
</dbReference>
<proteinExistence type="predicted"/>
<accession>A0AAD9MXG7</accession>
<dbReference type="GO" id="GO:0046983">
    <property type="term" value="F:protein dimerization activity"/>
    <property type="evidence" value="ECO:0007669"/>
    <property type="project" value="InterPro"/>
</dbReference>
<keyword evidence="4" id="KW-1185">Reference proteome</keyword>
<dbReference type="Pfam" id="PF00010">
    <property type="entry name" value="HLH"/>
    <property type="match status" value="1"/>
</dbReference>
<dbReference type="AlphaFoldDB" id="A0AAD9MXG7"/>
<gene>
    <name evidence="3" type="ORF">LSH36_537g01014</name>
</gene>
<feature type="region of interest" description="Disordered" evidence="1">
    <location>
        <begin position="1"/>
        <end position="43"/>
    </location>
</feature>
<dbReference type="GO" id="GO:0045944">
    <property type="term" value="P:positive regulation of transcription by RNA polymerase II"/>
    <property type="evidence" value="ECO:0007669"/>
    <property type="project" value="TreeGrafter"/>
</dbReference>
<dbReference type="GO" id="GO:0061564">
    <property type="term" value="P:axon development"/>
    <property type="evidence" value="ECO:0007669"/>
    <property type="project" value="TreeGrafter"/>
</dbReference>
<dbReference type="PANTHER" id="PTHR19290:SF164">
    <property type="entry name" value="BHLH DOMAIN-CONTAINING PROTEIN"/>
    <property type="match status" value="1"/>
</dbReference>
<dbReference type="Proteomes" id="UP001208570">
    <property type="component" value="Unassembled WGS sequence"/>
</dbReference>
<dbReference type="PROSITE" id="PS50888">
    <property type="entry name" value="BHLH"/>
    <property type="match status" value="1"/>
</dbReference>
<protein>
    <recommendedName>
        <fullName evidence="2">BHLH domain-containing protein</fullName>
    </recommendedName>
</protein>
<dbReference type="PANTHER" id="PTHR19290">
    <property type="entry name" value="BASIC HELIX-LOOP-HELIX PROTEIN NEUROGENIN-RELATED"/>
    <property type="match status" value="1"/>
</dbReference>
<dbReference type="InterPro" id="IPR036638">
    <property type="entry name" value="HLH_DNA-bd_sf"/>
</dbReference>
<organism evidence="3 4">
    <name type="scientific">Paralvinella palmiformis</name>
    <dbReference type="NCBI Taxonomy" id="53620"/>
    <lineage>
        <taxon>Eukaryota</taxon>
        <taxon>Metazoa</taxon>
        <taxon>Spiralia</taxon>
        <taxon>Lophotrochozoa</taxon>
        <taxon>Annelida</taxon>
        <taxon>Polychaeta</taxon>
        <taxon>Sedentaria</taxon>
        <taxon>Canalipalpata</taxon>
        <taxon>Terebellida</taxon>
        <taxon>Terebelliformia</taxon>
        <taxon>Alvinellidae</taxon>
        <taxon>Paralvinella</taxon>
    </lineage>
</organism>
<dbReference type="SUPFAM" id="SSF47459">
    <property type="entry name" value="HLH, helix-loop-helix DNA-binding domain"/>
    <property type="match status" value="1"/>
</dbReference>
<feature type="domain" description="BHLH" evidence="2">
    <location>
        <begin position="43"/>
        <end position="97"/>
    </location>
</feature>
<name>A0AAD9MXG7_9ANNE</name>
<dbReference type="GO" id="GO:0000981">
    <property type="term" value="F:DNA-binding transcription factor activity, RNA polymerase II-specific"/>
    <property type="evidence" value="ECO:0007669"/>
    <property type="project" value="TreeGrafter"/>
</dbReference>
<evidence type="ECO:0000313" key="3">
    <source>
        <dbReference type="EMBL" id="KAK2147758.1"/>
    </source>
</evidence>
<feature type="region of interest" description="Disordered" evidence="1">
    <location>
        <begin position="182"/>
        <end position="209"/>
    </location>
</feature>
<dbReference type="InterPro" id="IPR011598">
    <property type="entry name" value="bHLH_dom"/>
</dbReference>
<feature type="compositionally biased region" description="Polar residues" evidence="1">
    <location>
        <begin position="194"/>
        <end position="207"/>
    </location>
</feature>